<comment type="subcellular location">
    <subcellularLocation>
        <location evidence="1">Cell membrane</location>
        <topology evidence="1">Multi-pass membrane protein</topology>
    </subcellularLocation>
</comment>
<protein>
    <submittedName>
        <fullName evidence="8">Sulfur oxidation protein DsrP</fullName>
    </submittedName>
</protein>
<evidence type="ECO:0000256" key="4">
    <source>
        <dbReference type="ARBA" id="ARBA00022692"/>
    </source>
</evidence>
<dbReference type="AlphaFoldDB" id="I1X522"/>
<dbReference type="PANTHER" id="PTHR34856">
    <property type="entry name" value="PROTEIN NRFD"/>
    <property type="match status" value="1"/>
</dbReference>
<keyword evidence="4 7" id="KW-0812">Transmembrane</keyword>
<evidence type="ECO:0000256" key="7">
    <source>
        <dbReference type="SAM" id="Phobius"/>
    </source>
</evidence>
<evidence type="ECO:0000256" key="2">
    <source>
        <dbReference type="ARBA" id="ARBA00008929"/>
    </source>
</evidence>
<gene>
    <name evidence="8" type="primary">dsrP</name>
    <name evidence="8" type="ORF">ws643C1_0007</name>
</gene>
<name>I1X522_9BACT</name>
<keyword evidence="6 7" id="KW-0472">Membrane</keyword>
<feature type="transmembrane region" description="Helical" evidence="7">
    <location>
        <begin position="192"/>
        <end position="216"/>
    </location>
</feature>
<dbReference type="Pfam" id="PF03916">
    <property type="entry name" value="NrfD"/>
    <property type="match status" value="1"/>
</dbReference>
<dbReference type="PANTHER" id="PTHR34856:SF2">
    <property type="entry name" value="PROTEIN NRFD"/>
    <property type="match status" value="1"/>
</dbReference>
<feature type="transmembrane region" description="Helical" evidence="7">
    <location>
        <begin position="161"/>
        <end position="186"/>
    </location>
</feature>
<evidence type="ECO:0000313" key="8">
    <source>
        <dbReference type="EMBL" id="AFI78597.1"/>
    </source>
</evidence>
<dbReference type="InterPro" id="IPR052049">
    <property type="entry name" value="Electron_transfer_protein"/>
</dbReference>
<feature type="transmembrane region" description="Helical" evidence="7">
    <location>
        <begin position="310"/>
        <end position="333"/>
    </location>
</feature>
<dbReference type="InterPro" id="IPR005614">
    <property type="entry name" value="NrfD-like"/>
</dbReference>
<feature type="transmembrane region" description="Helical" evidence="7">
    <location>
        <begin position="87"/>
        <end position="108"/>
    </location>
</feature>
<dbReference type="EMBL" id="JQ256786">
    <property type="protein sequence ID" value="AFI78597.1"/>
    <property type="molecule type" value="Genomic_DNA"/>
</dbReference>
<sequence length="408" mass="44559">MKQQEFKEISGGKPFYMVLGFFGLFVLAALGSAWYMEHNGHWVTGMNNQIVWGMPHVFAVFLIVAASGALNVASISSVFQKTAYKPLARLSGLLAIALLVGGLAVLVLDLGRPDRLIVAMTYYNFKSIFAWNIILYTGFMVVVGIYLWMMMERKMNRFTKVAGFSAFIWRLILTTGTGSIFGFLVARSAYDTAIMAPMFIVMSFSFGLAIFILVLMGLYNWSDRPLGDSILFKLKNLLGVFVGSVLYFVLAYHLTNLYITRDHGVEEFILLNGGIYTSLFWIVQVGLGSLVPLALLYGPSTGQSRGWIGIASLLVIIGGLAQMYVIIIGGQAFPMEMFPGKEVSSAFYDGVVGSYTPSLPEIILGIGGVAIALAATFVGVRVLRFLPSSLADEAVDPHYPAREAEATA</sequence>
<feature type="transmembrane region" description="Helical" evidence="7">
    <location>
        <begin position="362"/>
        <end position="383"/>
    </location>
</feature>
<dbReference type="GO" id="GO:0005886">
    <property type="term" value="C:plasma membrane"/>
    <property type="evidence" value="ECO:0007669"/>
    <property type="project" value="UniProtKB-SubCell"/>
</dbReference>
<evidence type="ECO:0000256" key="5">
    <source>
        <dbReference type="ARBA" id="ARBA00022989"/>
    </source>
</evidence>
<feature type="transmembrane region" description="Helical" evidence="7">
    <location>
        <begin position="279"/>
        <end position="298"/>
    </location>
</feature>
<reference evidence="8" key="1">
    <citation type="journal article" date="2012" name="ISME J.">
        <title>Roseobacter clade bacteria are abundant in coastal sediments and encode a novel combination of sulfur oxidation genes.</title>
        <authorList>
            <person name="Lenk S."/>
            <person name="Moraru C."/>
            <person name="Hahnke S."/>
            <person name="Arnds J."/>
            <person name="Richter M."/>
            <person name="Kube M."/>
            <person name="Reinhardt R."/>
            <person name="Brinkhoff T."/>
            <person name="Harder J."/>
            <person name="Amann R."/>
            <person name="Mussmann M."/>
        </authorList>
    </citation>
    <scope>NUCLEOTIDE SEQUENCE</scope>
</reference>
<comment type="similarity">
    <text evidence="2">Belongs to the NrfD family.</text>
</comment>
<feature type="transmembrane region" description="Helical" evidence="7">
    <location>
        <begin position="15"/>
        <end position="36"/>
    </location>
</feature>
<keyword evidence="5 7" id="KW-1133">Transmembrane helix</keyword>
<feature type="transmembrane region" description="Helical" evidence="7">
    <location>
        <begin position="56"/>
        <end position="75"/>
    </location>
</feature>
<evidence type="ECO:0000256" key="3">
    <source>
        <dbReference type="ARBA" id="ARBA00022475"/>
    </source>
</evidence>
<keyword evidence="3" id="KW-1003">Cell membrane</keyword>
<feature type="transmembrane region" description="Helical" evidence="7">
    <location>
        <begin position="128"/>
        <end position="149"/>
    </location>
</feature>
<dbReference type="Gene3D" id="1.20.1630.10">
    <property type="entry name" value="Formate dehydrogenase/DMSO reductase domain"/>
    <property type="match status" value="1"/>
</dbReference>
<feature type="transmembrane region" description="Helical" evidence="7">
    <location>
        <begin position="237"/>
        <end position="259"/>
    </location>
</feature>
<evidence type="ECO:0000256" key="6">
    <source>
        <dbReference type="ARBA" id="ARBA00023136"/>
    </source>
</evidence>
<evidence type="ECO:0000256" key="1">
    <source>
        <dbReference type="ARBA" id="ARBA00004651"/>
    </source>
</evidence>
<accession>I1X522</accession>
<organism evidence="8">
    <name type="scientific">uncultured bacterium ws643C1</name>
    <dbReference type="NCBI Taxonomy" id="1131833"/>
    <lineage>
        <taxon>Bacteria</taxon>
        <taxon>environmental samples</taxon>
    </lineage>
</organism>
<proteinExistence type="inferred from homology"/>